<proteinExistence type="predicted"/>
<organism evidence="1">
    <name type="scientific">Anopheles atroparvus</name>
    <name type="common">European mosquito</name>
    <dbReference type="NCBI Taxonomy" id="41427"/>
    <lineage>
        <taxon>Eukaryota</taxon>
        <taxon>Metazoa</taxon>
        <taxon>Ecdysozoa</taxon>
        <taxon>Arthropoda</taxon>
        <taxon>Hexapoda</taxon>
        <taxon>Insecta</taxon>
        <taxon>Pterygota</taxon>
        <taxon>Neoptera</taxon>
        <taxon>Endopterygota</taxon>
        <taxon>Diptera</taxon>
        <taxon>Nematocera</taxon>
        <taxon>Culicoidea</taxon>
        <taxon>Culicidae</taxon>
        <taxon>Anophelinae</taxon>
        <taxon>Anopheles</taxon>
    </lineage>
</organism>
<sequence length="139" mass="15240">MEMYDLARDDGMYNIKWRLNLHSAETPSPSELSASMLAARRASSRRSSSVYDPSSDEIVCWSMEHTLAMLESTLAPFEGLCLGCSRRGPGHGLSVTDVLIIIASGAIEPTLSFDRFSPDGWIDSLGEMEFWMAVVGSSD</sequence>
<accession>A0A182J3X5</accession>
<dbReference type="EnsemblMetazoa" id="AATE010867-RA">
    <property type="protein sequence ID" value="AATE010867-PA.1"/>
    <property type="gene ID" value="AATE010867"/>
</dbReference>
<protein>
    <submittedName>
        <fullName evidence="1">Uncharacterized protein</fullName>
    </submittedName>
</protein>
<dbReference type="VEuPathDB" id="VectorBase:AATE010867"/>
<evidence type="ECO:0000313" key="1">
    <source>
        <dbReference type="EnsemblMetazoa" id="AATE010867-PA.1"/>
    </source>
</evidence>
<name>A0A182J3X5_ANOAO</name>
<reference evidence="1" key="1">
    <citation type="submission" date="2022-08" db="UniProtKB">
        <authorList>
            <consortium name="EnsemblMetazoa"/>
        </authorList>
    </citation>
    <scope>IDENTIFICATION</scope>
    <source>
        <strain evidence="1">EBRO</strain>
    </source>
</reference>
<dbReference type="AlphaFoldDB" id="A0A182J3X5"/>